<feature type="transmembrane region" description="Helical" evidence="7">
    <location>
        <begin position="174"/>
        <end position="196"/>
    </location>
</feature>
<evidence type="ECO:0000256" key="4">
    <source>
        <dbReference type="ARBA" id="ARBA00022989"/>
    </source>
</evidence>
<keyword evidence="3 7" id="KW-0812">Transmembrane</keyword>
<evidence type="ECO:0000256" key="6">
    <source>
        <dbReference type="SAM" id="MobiDB-lite"/>
    </source>
</evidence>
<feature type="transmembrane region" description="Helical" evidence="7">
    <location>
        <begin position="246"/>
        <end position="269"/>
    </location>
</feature>
<keyword evidence="9" id="KW-1185">Reference proteome</keyword>
<dbReference type="Proteomes" id="UP000057737">
    <property type="component" value="Unassembled WGS sequence"/>
</dbReference>
<dbReference type="RefSeq" id="WP_066508848.1">
    <property type="nucleotide sequence ID" value="NZ_LNCU01000079.1"/>
</dbReference>
<name>A0A109JQA3_9BRAD</name>
<dbReference type="OrthoDB" id="9808136at2"/>
<evidence type="ECO:0000256" key="7">
    <source>
        <dbReference type="SAM" id="Phobius"/>
    </source>
</evidence>
<dbReference type="Pfam" id="PF02653">
    <property type="entry name" value="BPD_transp_2"/>
    <property type="match status" value="2"/>
</dbReference>
<dbReference type="GO" id="GO:0022857">
    <property type="term" value="F:transmembrane transporter activity"/>
    <property type="evidence" value="ECO:0007669"/>
    <property type="project" value="InterPro"/>
</dbReference>
<evidence type="ECO:0000256" key="1">
    <source>
        <dbReference type="ARBA" id="ARBA00004651"/>
    </source>
</evidence>
<reference evidence="8 9" key="1">
    <citation type="submission" date="2015-11" db="EMBL/GenBank/DDBJ databases">
        <title>Draft Genome Sequence of the Strain BR 10303 (Bradyrhizobium sp.) isolated from nodules of Centrolobium paraense.</title>
        <authorList>
            <person name="Zelli J.E."/>
            <person name="Simoes-Araujo J.L."/>
            <person name="Barauna A.C."/>
            <person name="Silva K."/>
        </authorList>
    </citation>
    <scope>NUCLEOTIDE SEQUENCE [LARGE SCALE GENOMIC DNA]</scope>
    <source>
        <strain evidence="8 9">BR 10303</strain>
    </source>
</reference>
<organism evidence="8 9">
    <name type="scientific">Bradyrhizobium macuxiense</name>
    <dbReference type="NCBI Taxonomy" id="1755647"/>
    <lineage>
        <taxon>Bacteria</taxon>
        <taxon>Pseudomonadati</taxon>
        <taxon>Pseudomonadota</taxon>
        <taxon>Alphaproteobacteria</taxon>
        <taxon>Hyphomicrobiales</taxon>
        <taxon>Nitrobacteraceae</taxon>
        <taxon>Bradyrhizobium</taxon>
    </lineage>
</organism>
<evidence type="ECO:0000313" key="8">
    <source>
        <dbReference type="EMBL" id="KWV53202.1"/>
    </source>
</evidence>
<feature type="transmembrane region" description="Helical" evidence="7">
    <location>
        <begin position="141"/>
        <end position="162"/>
    </location>
</feature>
<keyword evidence="2" id="KW-1003">Cell membrane</keyword>
<dbReference type="CDD" id="cd06579">
    <property type="entry name" value="TM_PBP1_transp_AraH_like"/>
    <property type="match status" value="1"/>
</dbReference>
<keyword evidence="5 7" id="KW-0472">Membrane</keyword>
<protein>
    <submittedName>
        <fullName evidence="8">Sugar ABC transporter permease</fullName>
    </submittedName>
</protein>
<evidence type="ECO:0000256" key="5">
    <source>
        <dbReference type="ARBA" id="ARBA00023136"/>
    </source>
</evidence>
<evidence type="ECO:0000313" key="9">
    <source>
        <dbReference type="Proteomes" id="UP000057737"/>
    </source>
</evidence>
<dbReference type="InterPro" id="IPR001851">
    <property type="entry name" value="ABC_transp_permease"/>
</dbReference>
<feature type="transmembrane region" description="Helical" evidence="7">
    <location>
        <begin position="49"/>
        <end position="69"/>
    </location>
</feature>
<gene>
    <name evidence="8" type="ORF">AS156_08515</name>
</gene>
<evidence type="ECO:0000256" key="3">
    <source>
        <dbReference type="ARBA" id="ARBA00022692"/>
    </source>
</evidence>
<comment type="caution">
    <text evidence="8">The sequence shown here is derived from an EMBL/GenBank/DDBJ whole genome shotgun (WGS) entry which is preliminary data.</text>
</comment>
<feature type="transmembrane region" description="Helical" evidence="7">
    <location>
        <begin position="99"/>
        <end position="120"/>
    </location>
</feature>
<feature type="compositionally biased region" description="Basic and acidic residues" evidence="6">
    <location>
        <begin position="416"/>
        <end position="426"/>
    </location>
</feature>
<feature type="transmembrane region" description="Helical" evidence="7">
    <location>
        <begin position="336"/>
        <end position="367"/>
    </location>
</feature>
<evidence type="ECO:0000256" key="2">
    <source>
        <dbReference type="ARBA" id="ARBA00022475"/>
    </source>
</evidence>
<feature type="transmembrane region" description="Helical" evidence="7">
    <location>
        <begin position="300"/>
        <end position="321"/>
    </location>
</feature>
<accession>A0A109JQA3</accession>
<dbReference type="EMBL" id="LNCU01000079">
    <property type="protein sequence ID" value="KWV53202.1"/>
    <property type="molecule type" value="Genomic_DNA"/>
</dbReference>
<sequence>MKALRLLSRTKLYWGLLLICLIGALTSPQTSSGSNIFLSYANLTDVLRQVSITGLVATGMTMVILLGGIDLSVGSVMGFSTVICAMLLTKSGWTAASAMGVPAATLVGGVTVALAARFIVIGLSRGHDVGAGRRREITLPAWRSLGIPAVLGLVAAIAVAWWTLTQVTTKFGVLGVLLVAPSLALLLGVTNGLLIVTGRLQPFIATLAMMVSALGIARLTAGQDNAVVPVYTGTNATEAFEFLRSMLWGVLPVPSVFFLAAIILFGAILRFTTFGRYAYAIGGNVEAAKLSGIKVAQVQLTAYLLSGLLAGIAGVLFVAQYRQGKPDAGTGLELDAIAAVVIGGTSLMGGRGGLAGTFVGVLIFGLLSDILQLQNIDSNVQLLMKGLIIVCTVVVQEQNLGQLFARWRFSRSAEAKVDPRTAEPHRPSSAAKAQFAREDLDEAS</sequence>
<dbReference type="PANTHER" id="PTHR32196">
    <property type="entry name" value="ABC TRANSPORTER PERMEASE PROTEIN YPHD-RELATED-RELATED"/>
    <property type="match status" value="1"/>
</dbReference>
<proteinExistence type="predicted"/>
<dbReference type="GO" id="GO:0005886">
    <property type="term" value="C:plasma membrane"/>
    <property type="evidence" value="ECO:0007669"/>
    <property type="project" value="UniProtKB-SubCell"/>
</dbReference>
<feature type="transmembrane region" description="Helical" evidence="7">
    <location>
        <begin position="203"/>
        <end position="221"/>
    </location>
</feature>
<feature type="region of interest" description="Disordered" evidence="6">
    <location>
        <begin position="416"/>
        <end position="444"/>
    </location>
</feature>
<comment type="subcellular location">
    <subcellularLocation>
        <location evidence="1">Cell membrane</location>
        <topology evidence="1">Multi-pass membrane protein</topology>
    </subcellularLocation>
</comment>
<dbReference type="AlphaFoldDB" id="A0A109JQA3"/>
<dbReference type="PANTHER" id="PTHR32196:SF72">
    <property type="entry name" value="RIBOSE IMPORT PERMEASE PROTEIN RBSC"/>
    <property type="match status" value="1"/>
</dbReference>
<feature type="transmembrane region" description="Helical" evidence="7">
    <location>
        <begin position="76"/>
        <end position="93"/>
    </location>
</feature>
<keyword evidence="4 7" id="KW-1133">Transmembrane helix</keyword>